<dbReference type="eggNOG" id="COG1309">
    <property type="taxonomic scope" value="Bacteria"/>
</dbReference>
<dbReference type="SUPFAM" id="SSF46689">
    <property type="entry name" value="Homeodomain-like"/>
    <property type="match status" value="1"/>
</dbReference>
<feature type="DNA-binding region" description="H-T-H motif" evidence="4">
    <location>
        <begin position="29"/>
        <end position="48"/>
    </location>
</feature>
<dbReference type="Proteomes" id="UP000002696">
    <property type="component" value="Chromosome"/>
</dbReference>
<dbReference type="HOGENOM" id="CLU_069356_28_0_5"/>
<keyword evidence="7" id="KW-1185">Reference proteome</keyword>
<dbReference type="InterPro" id="IPR009057">
    <property type="entry name" value="Homeodomain-like_sf"/>
</dbReference>
<evidence type="ECO:0000256" key="1">
    <source>
        <dbReference type="ARBA" id="ARBA00023015"/>
    </source>
</evidence>
<dbReference type="InterPro" id="IPR001647">
    <property type="entry name" value="HTH_TetR"/>
</dbReference>
<keyword evidence="3" id="KW-0804">Transcription</keyword>
<dbReference type="GO" id="GO:0003677">
    <property type="term" value="F:DNA binding"/>
    <property type="evidence" value="ECO:0007669"/>
    <property type="project" value="UniProtKB-UniRule"/>
</dbReference>
<dbReference type="BioCyc" id="BSUB633149:G1GM8-1029-MONOMER"/>
<evidence type="ECO:0000313" key="6">
    <source>
        <dbReference type="EMBL" id="ADL00342.1"/>
    </source>
</evidence>
<reference evidence="7" key="1">
    <citation type="journal article" date="2011" name="J. Bacteriol.">
        <title>Genome sequences of eight morphologically diverse alphaproteobacteria.</title>
        <authorList>
            <consortium name="US DOE Joint Genome Institute"/>
            <person name="Brown P.J."/>
            <person name="Kysela D.T."/>
            <person name="Buechlein A."/>
            <person name="Hemmerich C."/>
            <person name="Brun Y.V."/>
        </authorList>
    </citation>
    <scope>NUCLEOTIDE SEQUENCE [LARGE SCALE GENOMIC DNA]</scope>
    <source>
        <strain evidence="7">ATCC 15264 / DSM 4735 / LMG 14903 / NBRC 16000 / CB 81</strain>
    </source>
</reference>
<dbReference type="AlphaFoldDB" id="D9QNE1"/>
<accession>D9QNE1</accession>
<name>D9QNE1_BRESC</name>
<evidence type="ECO:0000313" key="7">
    <source>
        <dbReference type="Proteomes" id="UP000002696"/>
    </source>
</evidence>
<dbReference type="Pfam" id="PF16925">
    <property type="entry name" value="TetR_C_13"/>
    <property type="match status" value="1"/>
</dbReference>
<dbReference type="InParanoid" id="D9QNE1"/>
<dbReference type="OrthoDB" id="9795242at2"/>
<feature type="domain" description="HTH tetR-type" evidence="5">
    <location>
        <begin position="6"/>
        <end position="66"/>
    </location>
</feature>
<gene>
    <name evidence="6" type="ordered locus">Bresu_1030</name>
</gene>
<dbReference type="KEGG" id="bsb:Bresu_1030"/>
<proteinExistence type="predicted"/>
<dbReference type="STRING" id="633149.Bresu_1030"/>
<keyword evidence="2 4" id="KW-0238">DNA-binding</keyword>
<dbReference type="SUPFAM" id="SSF48498">
    <property type="entry name" value="Tetracyclin repressor-like, C-terminal domain"/>
    <property type="match status" value="1"/>
</dbReference>
<protein>
    <submittedName>
        <fullName evidence="6">Regulatory protein TetR</fullName>
    </submittedName>
</protein>
<dbReference type="RefSeq" id="WP_013268445.1">
    <property type="nucleotide sequence ID" value="NC_014375.1"/>
</dbReference>
<evidence type="ECO:0000259" key="5">
    <source>
        <dbReference type="PROSITE" id="PS50977"/>
    </source>
</evidence>
<organism evidence="6 7">
    <name type="scientific">Brevundimonas subvibrioides (strain ATCC 15264 / DSM 4735 / LMG 14903 / NBRC 16000 / CB 81)</name>
    <name type="common">Caulobacter subvibrioides</name>
    <dbReference type="NCBI Taxonomy" id="633149"/>
    <lineage>
        <taxon>Bacteria</taxon>
        <taxon>Pseudomonadati</taxon>
        <taxon>Pseudomonadota</taxon>
        <taxon>Alphaproteobacteria</taxon>
        <taxon>Caulobacterales</taxon>
        <taxon>Caulobacteraceae</taxon>
        <taxon>Brevundimonas</taxon>
    </lineage>
</organism>
<dbReference type="Pfam" id="PF00440">
    <property type="entry name" value="TetR_N"/>
    <property type="match status" value="1"/>
</dbReference>
<evidence type="ECO:0000256" key="3">
    <source>
        <dbReference type="ARBA" id="ARBA00023163"/>
    </source>
</evidence>
<dbReference type="Gene3D" id="1.10.10.60">
    <property type="entry name" value="Homeodomain-like"/>
    <property type="match status" value="1"/>
</dbReference>
<dbReference type="InterPro" id="IPR011075">
    <property type="entry name" value="TetR_C"/>
</dbReference>
<sequence length="191" mass="20482">MSRPRAFDIDAVTEQAMQVFWQSGYAAASMADLYAATGLKPGSVYAAFGDKERLFQRAFETYAAHFRATLPQGLTGLAAIEAWLGVQADLSVADPERKGCLIVNTVAERHAHSARTHAMAQARMDEIRAFFRTALDQAAAAGELRPDADPDLWADSLTGTVVSLMTLGRAGAEERTIRNVATAALAGLPRA</sequence>
<dbReference type="PANTHER" id="PTHR47506">
    <property type="entry name" value="TRANSCRIPTIONAL REGULATORY PROTEIN"/>
    <property type="match status" value="1"/>
</dbReference>
<evidence type="ECO:0000256" key="4">
    <source>
        <dbReference type="PROSITE-ProRule" id="PRU00335"/>
    </source>
</evidence>
<dbReference type="PROSITE" id="PS50977">
    <property type="entry name" value="HTH_TETR_2"/>
    <property type="match status" value="1"/>
</dbReference>
<keyword evidence="1" id="KW-0805">Transcription regulation</keyword>
<dbReference type="PANTHER" id="PTHR47506:SF1">
    <property type="entry name" value="HTH-TYPE TRANSCRIPTIONAL REGULATOR YJDC"/>
    <property type="match status" value="1"/>
</dbReference>
<evidence type="ECO:0000256" key="2">
    <source>
        <dbReference type="ARBA" id="ARBA00023125"/>
    </source>
</evidence>
<dbReference type="Gene3D" id="1.10.357.10">
    <property type="entry name" value="Tetracycline Repressor, domain 2"/>
    <property type="match status" value="1"/>
</dbReference>
<dbReference type="InterPro" id="IPR036271">
    <property type="entry name" value="Tet_transcr_reg_TetR-rel_C_sf"/>
</dbReference>
<dbReference type="EMBL" id="CP002102">
    <property type="protein sequence ID" value="ADL00342.1"/>
    <property type="molecule type" value="Genomic_DNA"/>
</dbReference>